<accession>A0A0J7KSC7</accession>
<dbReference type="STRING" id="558151.ACM46_17760"/>
<evidence type="ECO:0000313" key="2">
    <source>
        <dbReference type="Proteomes" id="UP000036261"/>
    </source>
</evidence>
<protein>
    <recommendedName>
        <fullName evidence="3">Lipoprotein</fullName>
    </recommendedName>
</protein>
<organism evidence="1 2">
    <name type="scientific">Chryseobacterium angstadtii</name>
    <dbReference type="NCBI Taxonomy" id="558151"/>
    <lineage>
        <taxon>Bacteria</taxon>
        <taxon>Pseudomonadati</taxon>
        <taxon>Bacteroidota</taxon>
        <taxon>Flavobacteriia</taxon>
        <taxon>Flavobacteriales</taxon>
        <taxon>Weeksellaceae</taxon>
        <taxon>Chryseobacterium group</taxon>
        <taxon>Chryseobacterium</taxon>
    </lineage>
</organism>
<gene>
    <name evidence="1" type="ORF">ACM46_17760</name>
</gene>
<dbReference type="Proteomes" id="UP000036261">
    <property type="component" value="Unassembled WGS sequence"/>
</dbReference>
<comment type="caution">
    <text evidence="1">The sequence shown here is derived from an EMBL/GenBank/DDBJ whole genome shotgun (WGS) entry which is preliminary data.</text>
</comment>
<proteinExistence type="predicted"/>
<name>A0A0J7KSC7_9FLAO</name>
<dbReference type="PROSITE" id="PS51257">
    <property type="entry name" value="PROKAR_LIPOPROTEIN"/>
    <property type="match status" value="1"/>
</dbReference>
<reference evidence="1 2" key="1">
    <citation type="journal article" date="2013" name="Int. J. Syst. Evol. Microbiol.">
        <title>Chryseobacterium angstadtii sp. nov., isolated from a newt tank.</title>
        <authorList>
            <person name="Kirk K.E."/>
            <person name="Hoffman J.A."/>
            <person name="Smith K.A."/>
            <person name="Strahan B.L."/>
            <person name="Failor K.C."/>
            <person name="Krebs J.E."/>
            <person name="Gale A.N."/>
            <person name="Do T.D."/>
            <person name="Sontag T.C."/>
            <person name="Batties A.M."/>
            <person name="Mistiszyn K."/>
            <person name="Newman J.D."/>
        </authorList>
    </citation>
    <scope>NUCLEOTIDE SEQUENCE [LARGE SCALE GENOMIC DNA]</scope>
    <source>
        <strain evidence="1 2">KM</strain>
    </source>
</reference>
<dbReference type="RefSeq" id="WP_048508030.1">
    <property type="nucleotide sequence ID" value="NZ_LFND01000006.1"/>
</dbReference>
<dbReference type="EMBL" id="LFND01000006">
    <property type="protein sequence ID" value="KMQ60090.1"/>
    <property type="molecule type" value="Genomic_DNA"/>
</dbReference>
<sequence>MKKTSLICLSLLAFISCKNESKKAVNEMVTVKKDSAILKNHAVESSLVTVTKEIPSSKKCTEKQIEYETEQECIFTNTSIHEVYRRTIKDKEVEKAELLPADLPKESTTKEINKDGLISITYTVTPKKTDIEFFFEGGATTLSLEQHEKNIKRTIIHSAD</sequence>
<dbReference type="AlphaFoldDB" id="A0A0J7KSC7"/>
<evidence type="ECO:0008006" key="3">
    <source>
        <dbReference type="Google" id="ProtNLM"/>
    </source>
</evidence>
<evidence type="ECO:0000313" key="1">
    <source>
        <dbReference type="EMBL" id="KMQ60090.1"/>
    </source>
</evidence>
<keyword evidence="2" id="KW-1185">Reference proteome</keyword>
<dbReference type="OrthoDB" id="1273956at2"/>
<dbReference type="PATRIC" id="fig|558151.6.peg.3753"/>